<dbReference type="Gene3D" id="1.10.10.10">
    <property type="entry name" value="Winged helix-like DNA-binding domain superfamily/Winged helix DNA-binding domain"/>
    <property type="match status" value="1"/>
</dbReference>
<protein>
    <submittedName>
        <fullName evidence="6">DNA-binding transcriptional regulator, LysR family</fullName>
    </submittedName>
</protein>
<dbReference type="CDD" id="cd08422">
    <property type="entry name" value="PBP2_CrgA_like"/>
    <property type="match status" value="1"/>
</dbReference>
<dbReference type="PROSITE" id="PS50931">
    <property type="entry name" value="HTH_LYSR"/>
    <property type="match status" value="1"/>
</dbReference>
<dbReference type="RefSeq" id="WP_085229837.1">
    <property type="nucleotide sequence ID" value="NZ_BSQD01000014.1"/>
</dbReference>
<keyword evidence="2" id="KW-0805">Transcription regulation</keyword>
<dbReference type="SUPFAM" id="SSF53850">
    <property type="entry name" value="Periplasmic binding protein-like II"/>
    <property type="match status" value="1"/>
</dbReference>
<evidence type="ECO:0000256" key="3">
    <source>
        <dbReference type="ARBA" id="ARBA00023125"/>
    </source>
</evidence>
<dbReference type="GO" id="GO:0003700">
    <property type="term" value="F:DNA-binding transcription factor activity"/>
    <property type="evidence" value="ECO:0007669"/>
    <property type="project" value="InterPro"/>
</dbReference>
<evidence type="ECO:0000256" key="1">
    <source>
        <dbReference type="ARBA" id="ARBA00009437"/>
    </source>
</evidence>
<dbReference type="EMBL" id="FXAH01000016">
    <property type="protein sequence ID" value="SMF70689.1"/>
    <property type="molecule type" value="Genomic_DNA"/>
</dbReference>
<dbReference type="GO" id="GO:0043565">
    <property type="term" value="F:sequence-specific DNA binding"/>
    <property type="evidence" value="ECO:0007669"/>
    <property type="project" value="TreeGrafter"/>
</dbReference>
<accession>A0A1X7GJA9</accession>
<dbReference type="PANTHER" id="PTHR30537:SF5">
    <property type="entry name" value="HTH-TYPE TRANSCRIPTIONAL ACTIVATOR TTDR-RELATED"/>
    <property type="match status" value="1"/>
</dbReference>
<dbReference type="AlphaFoldDB" id="A0A1X7GJA9"/>
<proteinExistence type="inferred from homology"/>
<dbReference type="FunFam" id="1.10.10.10:FF:000001">
    <property type="entry name" value="LysR family transcriptional regulator"/>
    <property type="match status" value="1"/>
</dbReference>
<keyword evidence="4" id="KW-0804">Transcription</keyword>
<comment type="similarity">
    <text evidence="1">Belongs to the LysR transcriptional regulatory family.</text>
</comment>
<dbReference type="PANTHER" id="PTHR30537">
    <property type="entry name" value="HTH-TYPE TRANSCRIPTIONAL REGULATOR"/>
    <property type="match status" value="1"/>
</dbReference>
<evidence type="ECO:0000256" key="4">
    <source>
        <dbReference type="ARBA" id="ARBA00023163"/>
    </source>
</evidence>
<keyword evidence="7" id="KW-1185">Reference proteome</keyword>
<name>A0A1X7GJA9_TRICW</name>
<dbReference type="SUPFAM" id="SSF46785">
    <property type="entry name" value="Winged helix' DNA-binding domain"/>
    <property type="match status" value="1"/>
</dbReference>
<dbReference type="InterPro" id="IPR005119">
    <property type="entry name" value="LysR_subst-bd"/>
</dbReference>
<dbReference type="InterPro" id="IPR058163">
    <property type="entry name" value="LysR-type_TF_proteobact-type"/>
</dbReference>
<gene>
    <name evidence="6" type="ORF">SAMN06295900_11689</name>
</gene>
<dbReference type="Pfam" id="PF03466">
    <property type="entry name" value="LysR_substrate"/>
    <property type="match status" value="1"/>
</dbReference>
<dbReference type="InterPro" id="IPR000847">
    <property type="entry name" value="LysR_HTH_N"/>
</dbReference>
<reference evidence="7" key="1">
    <citation type="submission" date="2017-04" db="EMBL/GenBank/DDBJ databases">
        <authorList>
            <person name="Varghese N."/>
            <person name="Submissions S."/>
        </authorList>
    </citation>
    <scope>NUCLEOTIDE SEQUENCE [LARGE SCALE GENOMIC DNA]</scope>
    <source>
        <strain evidence="7">Ballard 720</strain>
    </source>
</reference>
<dbReference type="InterPro" id="IPR036388">
    <property type="entry name" value="WH-like_DNA-bd_sf"/>
</dbReference>
<dbReference type="Gene3D" id="3.40.190.290">
    <property type="match status" value="1"/>
</dbReference>
<evidence type="ECO:0000313" key="7">
    <source>
        <dbReference type="Proteomes" id="UP000192911"/>
    </source>
</evidence>
<dbReference type="OrthoDB" id="9786526at2"/>
<evidence type="ECO:0000313" key="6">
    <source>
        <dbReference type="EMBL" id="SMF70689.1"/>
    </source>
</evidence>
<dbReference type="GeneID" id="95552074"/>
<sequence>MDTLLSMRIFSRVVEAGSFSAVAEHMECSKASISRAVSLLENHLRTRLLQRTTRRLSLTEPGQRYYTKCKQILAELDDAEAEAGGAGKRAQGTLRVHCSPDLGREQLTRSIVEYRRHYPHVKVHVKFLPGPAHLIEDGVDVSILSAPSLPDSGNVSRMVGQMERVLVAAPAYLAEHRIDSLGELDAHALAPIAMHSSSIEHRGELSIVKPAMREANGPFVINDVEATRFAALAGAGVAALPLHCVNEDLRTGLLVRLFAEHRLQSTRVFAVYASRLYVDAKIKTFVDFLASHFGAALQPRPEQAAEPAVACLLAQR</sequence>
<evidence type="ECO:0000259" key="5">
    <source>
        <dbReference type="PROSITE" id="PS50931"/>
    </source>
</evidence>
<feature type="domain" description="HTH lysR-type" evidence="5">
    <location>
        <begin position="1"/>
        <end position="59"/>
    </location>
</feature>
<dbReference type="GO" id="GO:0006351">
    <property type="term" value="P:DNA-templated transcription"/>
    <property type="evidence" value="ECO:0007669"/>
    <property type="project" value="TreeGrafter"/>
</dbReference>
<dbReference type="STRING" id="28094.SAMN06295900_11689"/>
<dbReference type="InterPro" id="IPR036390">
    <property type="entry name" value="WH_DNA-bd_sf"/>
</dbReference>
<evidence type="ECO:0000256" key="2">
    <source>
        <dbReference type="ARBA" id="ARBA00023015"/>
    </source>
</evidence>
<organism evidence="6 7">
    <name type="scientific">Trinickia caryophylli</name>
    <name type="common">Paraburkholderia caryophylli</name>
    <dbReference type="NCBI Taxonomy" id="28094"/>
    <lineage>
        <taxon>Bacteria</taxon>
        <taxon>Pseudomonadati</taxon>
        <taxon>Pseudomonadota</taxon>
        <taxon>Betaproteobacteria</taxon>
        <taxon>Burkholderiales</taxon>
        <taxon>Burkholderiaceae</taxon>
        <taxon>Trinickia</taxon>
    </lineage>
</organism>
<keyword evidence="3 6" id="KW-0238">DNA-binding</keyword>
<dbReference type="Pfam" id="PF00126">
    <property type="entry name" value="HTH_1"/>
    <property type="match status" value="1"/>
</dbReference>
<dbReference type="Proteomes" id="UP000192911">
    <property type="component" value="Unassembled WGS sequence"/>
</dbReference>